<dbReference type="KEGG" id="cav:M832_06190"/>
<dbReference type="Proteomes" id="UP000019433">
    <property type="component" value="Chromosome"/>
</dbReference>
<dbReference type="EMBL" id="CP006571">
    <property type="protein sequence ID" value="AHK63482.1"/>
    <property type="molecule type" value="Genomic_DNA"/>
</dbReference>
<comment type="function">
    <text evidence="2">Functions as a ribosomal silencing factor. Interacts with ribosomal protein uL14 (rplN), blocking formation of intersubunit bridge B8. Prevents association of the 30S and 50S ribosomal subunits and the formation of functional ribosomes, thus repressing translation.</text>
</comment>
<name>W8K0R2_9CHLA</name>
<dbReference type="SUPFAM" id="SSF81301">
    <property type="entry name" value="Nucleotidyltransferase"/>
    <property type="match status" value="1"/>
</dbReference>
<dbReference type="GO" id="GO:0090071">
    <property type="term" value="P:negative regulation of ribosome biogenesis"/>
    <property type="evidence" value="ECO:0007669"/>
    <property type="project" value="UniProtKB-UniRule"/>
</dbReference>
<dbReference type="NCBIfam" id="TIGR00090">
    <property type="entry name" value="rsfS_iojap_ybeB"/>
    <property type="match status" value="1"/>
</dbReference>
<organism evidence="3 4">
    <name type="scientific">Chlamydia avium 10DC88</name>
    <dbReference type="NCBI Taxonomy" id="1229831"/>
    <lineage>
        <taxon>Bacteria</taxon>
        <taxon>Pseudomonadati</taxon>
        <taxon>Chlamydiota</taxon>
        <taxon>Chlamydiia</taxon>
        <taxon>Chlamydiales</taxon>
        <taxon>Chlamydiaceae</taxon>
        <taxon>Chlamydia/Chlamydophila group</taxon>
        <taxon>Chlamydia</taxon>
    </lineage>
</organism>
<dbReference type="InterPro" id="IPR004394">
    <property type="entry name" value="Iojap/RsfS/C7orf30"/>
</dbReference>
<dbReference type="STRING" id="1229831.M832_06190"/>
<keyword evidence="2" id="KW-0678">Repressor</keyword>
<dbReference type="GO" id="GO:0043023">
    <property type="term" value="F:ribosomal large subunit binding"/>
    <property type="evidence" value="ECO:0007669"/>
    <property type="project" value="TreeGrafter"/>
</dbReference>
<comment type="subcellular location">
    <subcellularLocation>
        <location evidence="2">Cytoplasm</location>
    </subcellularLocation>
</comment>
<dbReference type="HAMAP" id="MF_01477">
    <property type="entry name" value="Iojap_RsfS"/>
    <property type="match status" value="1"/>
</dbReference>
<sequence length="125" mass="14047">MLLPDPMELFCFNLLKVIAKAIDKKKGNNPVVLDVRAISQFTDYFVFAEGNVGIHVRALADAIVQELKTHNVSPLCIEGLHHGDWVVIDCGYIVIHLFVASIREQYRLEELWKDGSIITSKLLAS</sequence>
<dbReference type="GO" id="GO:0017148">
    <property type="term" value="P:negative regulation of translation"/>
    <property type="evidence" value="ECO:0007669"/>
    <property type="project" value="UniProtKB-UniRule"/>
</dbReference>
<dbReference type="HOGENOM" id="CLU_092688_5_0_0"/>
<dbReference type="PANTHER" id="PTHR21043:SF0">
    <property type="entry name" value="MITOCHONDRIAL ASSEMBLY OF RIBOSOMAL LARGE SUBUNIT PROTEIN 1"/>
    <property type="match status" value="1"/>
</dbReference>
<dbReference type="AlphaFoldDB" id="W8K0R2"/>
<dbReference type="GO" id="GO:0005737">
    <property type="term" value="C:cytoplasm"/>
    <property type="evidence" value="ECO:0007669"/>
    <property type="project" value="UniProtKB-SubCell"/>
</dbReference>
<evidence type="ECO:0000313" key="3">
    <source>
        <dbReference type="EMBL" id="AHK63482.1"/>
    </source>
</evidence>
<evidence type="ECO:0000313" key="4">
    <source>
        <dbReference type="Proteomes" id="UP000019433"/>
    </source>
</evidence>
<dbReference type="eggNOG" id="COG0799">
    <property type="taxonomic scope" value="Bacteria"/>
</dbReference>
<dbReference type="PATRIC" id="fig|1229831.3.peg.628"/>
<dbReference type="GO" id="GO:0042256">
    <property type="term" value="P:cytosolic ribosome assembly"/>
    <property type="evidence" value="ECO:0007669"/>
    <property type="project" value="UniProtKB-UniRule"/>
</dbReference>
<dbReference type="PANTHER" id="PTHR21043">
    <property type="entry name" value="IOJAP SUPERFAMILY ORTHOLOG"/>
    <property type="match status" value="1"/>
</dbReference>
<dbReference type="Gene3D" id="3.30.460.10">
    <property type="entry name" value="Beta Polymerase, domain 2"/>
    <property type="match status" value="1"/>
</dbReference>
<keyword evidence="2" id="KW-0810">Translation regulation</keyword>
<protein>
    <recommendedName>
        <fullName evidence="2">Ribosomal silencing factor RsfS</fullName>
    </recommendedName>
</protein>
<dbReference type="Pfam" id="PF02410">
    <property type="entry name" value="RsfS"/>
    <property type="match status" value="1"/>
</dbReference>
<gene>
    <name evidence="2 3" type="primary">rsfS</name>
    <name evidence="3" type="ORF">M832_06190</name>
</gene>
<proteinExistence type="inferred from homology"/>
<evidence type="ECO:0000256" key="1">
    <source>
        <dbReference type="ARBA" id="ARBA00010574"/>
    </source>
</evidence>
<accession>W8K0R2</accession>
<comment type="subunit">
    <text evidence="2">Interacts with ribosomal protein uL14 (rplN).</text>
</comment>
<evidence type="ECO:0000256" key="2">
    <source>
        <dbReference type="HAMAP-Rule" id="MF_01477"/>
    </source>
</evidence>
<reference evidence="3 4" key="1">
    <citation type="journal article" date="2014" name="Syst. Appl. Microbiol.">
        <title>Evidence for the existence of two new members of the family Chlamydiaceae and proposal of Chlamydia avium sp. nov. and Chlamydia gallinacea sp. nov.</title>
        <authorList>
            <person name="Sachse K."/>
            <person name="Laroucau K."/>
            <person name="Riege K."/>
            <person name="Wehner S."/>
            <person name="Dilcher M."/>
            <person name="Creasy H.H."/>
            <person name="Weidmann M."/>
            <person name="Myers G."/>
            <person name="Vorimore F."/>
            <person name="Vicari N."/>
            <person name="Magnino S."/>
            <person name="Liebler-Tenorio E."/>
            <person name="Ruettger A."/>
            <person name="Bavoil P.M."/>
            <person name="Hufert F.T."/>
            <person name="Rossello-Mora R."/>
            <person name="Marz M."/>
        </authorList>
    </citation>
    <scope>NUCLEOTIDE SEQUENCE [LARGE SCALE GENOMIC DNA]</scope>
    <source>
        <strain evidence="3 4">10DC88</strain>
    </source>
</reference>
<keyword evidence="2" id="KW-0963">Cytoplasm</keyword>
<dbReference type="InterPro" id="IPR043519">
    <property type="entry name" value="NT_sf"/>
</dbReference>
<comment type="similarity">
    <text evidence="1 2">Belongs to the Iojap/RsfS family.</text>
</comment>